<feature type="non-terminal residue" evidence="1">
    <location>
        <position position="84"/>
    </location>
</feature>
<keyword evidence="2" id="KW-1185">Reference proteome</keyword>
<protein>
    <submittedName>
        <fullName evidence="1">24636_t:CDS:1</fullName>
    </submittedName>
</protein>
<comment type="caution">
    <text evidence="1">The sequence shown here is derived from an EMBL/GenBank/DDBJ whole genome shotgun (WGS) entry which is preliminary data.</text>
</comment>
<name>A0ACA9Q810_9GLOM</name>
<gene>
    <name evidence="1" type="ORF">RPERSI_LOCUS13055</name>
</gene>
<proteinExistence type="predicted"/>
<dbReference type="EMBL" id="CAJVQC010028564">
    <property type="protein sequence ID" value="CAG8740031.1"/>
    <property type="molecule type" value="Genomic_DNA"/>
</dbReference>
<evidence type="ECO:0000313" key="1">
    <source>
        <dbReference type="EMBL" id="CAG8740031.1"/>
    </source>
</evidence>
<dbReference type="Proteomes" id="UP000789920">
    <property type="component" value="Unassembled WGS sequence"/>
</dbReference>
<accession>A0ACA9Q810</accession>
<organism evidence="1 2">
    <name type="scientific">Racocetra persica</name>
    <dbReference type="NCBI Taxonomy" id="160502"/>
    <lineage>
        <taxon>Eukaryota</taxon>
        <taxon>Fungi</taxon>
        <taxon>Fungi incertae sedis</taxon>
        <taxon>Mucoromycota</taxon>
        <taxon>Glomeromycotina</taxon>
        <taxon>Glomeromycetes</taxon>
        <taxon>Diversisporales</taxon>
        <taxon>Gigasporaceae</taxon>
        <taxon>Racocetra</taxon>
    </lineage>
</organism>
<reference evidence="1" key="1">
    <citation type="submission" date="2021-06" db="EMBL/GenBank/DDBJ databases">
        <authorList>
            <person name="Kallberg Y."/>
            <person name="Tangrot J."/>
            <person name="Rosling A."/>
        </authorList>
    </citation>
    <scope>NUCLEOTIDE SEQUENCE</scope>
    <source>
        <strain evidence="1">MA461A</strain>
    </source>
</reference>
<sequence length="84" mass="10153">TQASKDEEIVEIFCAIAKYYLLNKVEIDPNWIEWSSDKTTWTYQNRYLDIEGIESDDELEFEDSNYEIFNSDYTYNFQLDHNEC</sequence>
<evidence type="ECO:0000313" key="2">
    <source>
        <dbReference type="Proteomes" id="UP000789920"/>
    </source>
</evidence>
<feature type="non-terminal residue" evidence="1">
    <location>
        <position position="1"/>
    </location>
</feature>